<protein>
    <submittedName>
        <fullName evidence="1">Uncharacterized protein</fullName>
    </submittedName>
</protein>
<comment type="caution">
    <text evidence="1">The sequence shown here is derived from an EMBL/GenBank/DDBJ whole genome shotgun (WGS) entry which is preliminary data.</text>
</comment>
<gene>
    <name evidence="1" type="ORF">DUI87_14631</name>
</gene>
<name>A0A3M0KMF1_HIRRU</name>
<dbReference type="AlphaFoldDB" id="A0A3M0KMF1"/>
<evidence type="ECO:0000313" key="2">
    <source>
        <dbReference type="Proteomes" id="UP000269221"/>
    </source>
</evidence>
<keyword evidence="2" id="KW-1185">Reference proteome</keyword>
<reference evidence="1 2" key="1">
    <citation type="submission" date="2018-07" db="EMBL/GenBank/DDBJ databases">
        <title>A high quality draft genome assembly of the barn swallow (H. rustica rustica).</title>
        <authorList>
            <person name="Formenti G."/>
            <person name="Chiara M."/>
            <person name="Poveda L."/>
            <person name="Francoijs K.-J."/>
            <person name="Bonisoli-Alquati A."/>
            <person name="Canova L."/>
            <person name="Gianfranceschi L."/>
            <person name="Horner D.S."/>
            <person name="Saino N."/>
        </authorList>
    </citation>
    <scope>NUCLEOTIDE SEQUENCE [LARGE SCALE GENOMIC DNA]</scope>
    <source>
        <strain evidence="1">Chelidonia</strain>
        <tissue evidence="1">Blood</tissue>
    </source>
</reference>
<dbReference type="EMBL" id="QRBI01000117">
    <property type="protein sequence ID" value="RMC08387.1"/>
    <property type="molecule type" value="Genomic_DNA"/>
</dbReference>
<dbReference type="STRING" id="333673.A0A3M0KMF1"/>
<dbReference type="OrthoDB" id="416454at2759"/>
<proteinExistence type="predicted"/>
<organism evidence="1 2">
    <name type="scientific">Hirundo rustica rustica</name>
    <dbReference type="NCBI Taxonomy" id="333673"/>
    <lineage>
        <taxon>Eukaryota</taxon>
        <taxon>Metazoa</taxon>
        <taxon>Chordata</taxon>
        <taxon>Craniata</taxon>
        <taxon>Vertebrata</taxon>
        <taxon>Euteleostomi</taxon>
        <taxon>Archelosauria</taxon>
        <taxon>Archosauria</taxon>
        <taxon>Dinosauria</taxon>
        <taxon>Saurischia</taxon>
        <taxon>Theropoda</taxon>
        <taxon>Coelurosauria</taxon>
        <taxon>Aves</taxon>
        <taxon>Neognathae</taxon>
        <taxon>Neoaves</taxon>
        <taxon>Telluraves</taxon>
        <taxon>Australaves</taxon>
        <taxon>Passeriformes</taxon>
        <taxon>Sylvioidea</taxon>
        <taxon>Hirundinidae</taxon>
        <taxon>Hirundo</taxon>
    </lineage>
</organism>
<sequence>MVVAEEKEIEGTRSHFAGDTRLSRRVGLLEGRKGLQRDLDRLDPWAEARRMGFHKAKCWVLPLAHTNPL</sequence>
<accession>A0A3M0KMF1</accession>
<evidence type="ECO:0000313" key="1">
    <source>
        <dbReference type="EMBL" id="RMC08387.1"/>
    </source>
</evidence>
<dbReference type="Proteomes" id="UP000269221">
    <property type="component" value="Unassembled WGS sequence"/>
</dbReference>